<dbReference type="InterPro" id="IPR036796">
    <property type="entry name" value="Ribosomal_uL11_N_sf"/>
</dbReference>
<dbReference type="GO" id="GO:0006412">
    <property type="term" value="P:translation"/>
    <property type="evidence" value="ECO:0007669"/>
    <property type="project" value="InterPro"/>
</dbReference>
<dbReference type="Pfam" id="PF03946">
    <property type="entry name" value="Ribosomal_L11_N"/>
    <property type="match status" value="1"/>
</dbReference>
<evidence type="ECO:0000256" key="3">
    <source>
        <dbReference type="ARBA" id="ARBA00023274"/>
    </source>
</evidence>
<dbReference type="GO" id="GO:0003735">
    <property type="term" value="F:structural constituent of ribosome"/>
    <property type="evidence" value="ECO:0007669"/>
    <property type="project" value="InterPro"/>
</dbReference>
<dbReference type="GO" id="GO:0022625">
    <property type="term" value="C:cytosolic large ribosomal subunit"/>
    <property type="evidence" value="ECO:0007669"/>
    <property type="project" value="TreeGrafter"/>
</dbReference>
<proteinExistence type="inferred from homology"/>
<dbReference type="EMBL" id="JBBHLL010000492">
    <property type="protein sequence ID" value="KAK7801725.1"/>
    <property type="molecule type" value="Genomic_DNA"/>
</dbReference>
<evidence type="ECO:0000313" key="5">
    <source>
        <dbReference type="EMBL" id="KAK7801725.1"/>
    </source>
</evidence>
<dbReference type="Gene3D" id="3.30.1550.10">
    <property type="entry name" value="Ribosomal protein L11/L12, N-terminal domain"/>
    <property type="match status" value="1"/>
</dbReference>
<dbReference type="PANTHER" id="PTHR11661">
    <property type="entry name" value="60S RIBOSOMAL PROTEIN L12"/>
    <property type="match status" value="1"/>
</dbReference>
<feature type="domain" description="Large ribosomal subunit protein uL11 N-terminal" evidence="4">
    <location>
        <begin position="42"/>
        <end position="81"/>
    </location>
</feature>
<evidence type="ECO:0000313" key="6">
    <source>
        <dbReference type="Proteomes" id="UP001488838"/>
    </source>
</evidence>
<gene>
    <name evidence="5" type="ORF">U0070_013219</name>
</gene>
<keyword evidence="3" id="KW-0687">Ribonucleoprotein</keyword>
<comment type="caution">
    <text evidence="5">The sequence shown here is derived from an EMBL/GenBank/DDBJ whole genome shotgun (WGS) entry which is preliminary data.</text>
</comment>
<dbReference type="InterPro" id="IPR000911">
    <property type="entry name" value="Ribosomal_uL11"/>
</dbReference>
<keyword evidence="6" id="KW-1185">Reference proteome</keyword>
<dbReference type="PANTHER" id="PTHR11661:SF2">
    <property type="entry name" value="LARGE RIBOSOMAL SUBUNIT PROTEIN UL11"/>
    <property type="match status" value="1"/>
</dbReference>
<reference evidence="5 6" key="1">
    <citation type="journal article" date="2023" name="bioRxiv">
        <title>Conserved and derived expression patterns and positive selection on dental genes reveal complex evolutionary context of ever-growing rodent molars.</title>
        <authorList>
            <person name="Calamari Z.T."/>
            <person name="Song A."/>
            <person name="Cohen E."/>
            <person name="Akter M."/>
            <person name="Roy R.D."/>
            <person name="Hallikas O."/>
            <person name="Christensen M.M."/>
            <person name="Li P."/>
            <person name="Marangoni P."/>
            <person name="Jernvall J."/>
            <person name="Klein O.D."/>
        </authorList>
    </citation>
    <scope>NUCLEOTIDE SEQUENCE [LARGE SCALE GENOMIC DNA]</scope>
    <source>
        <strain evidence="5">V071</strain>
    </source>
</reference>
<name>A0AAW0HJK1_MYOGA</name>
<accession>A0AAW0HJK1</accession>
<organism evidence="5 6">
    <name type="scientific">Myodes glareolus</name>
    <name type="common">Bank vole</name>
    <name type="synonym">Clethrionomys glareolus</name>
    <dbReference type="NCBI Taxonomy" id="447135"/>
    <lineage>
        <taxon>Eukaryota</taxon>
        <taxon>Metazoa</taxon>
        <taxon>Chordata</taxon>
        <taxon>Craniata</taxon>
        <taxon>Vertebrata</taxon>
        <taxon>Euteleostomi</taxon>
        <taxon>Mammalia</taxon>
        <taxon>Eutheria</taxon>
        <taxon>Euarchontoglires</taxon>
        <taxon>Glires</taxon>
        <taxon>Rodentia</taxon>
        <taxon>Myomorpha</taxon>
        <taxon>Muroidea</taxon>
        <taxon>Cricetidae</taxon>
        <taxon>Arvicolinae</taxon>
        <taxon>Myodes</taxon>
    </lineage>
</organism>
<dbReference type="AlphaFoldDB" id="A0AAW0HJK1"/>
<evidence type="ECO:0000256" key="2">
    <source>
        <dbReference type="ARBA" id="ARBA00022980"/>
    </source>
</evidence>
<evidence type="ECO:0000256" key="1">
    <source>
        <dbReference type="ARBA" id="ARBA00010537"/>
    </source>
</evidence>
<feature type="non-terminal residue" evidence="5">
    <location>
        <position position="1"/>
    </location>
</feature>
<evidence type="ECO:0000259" key="4">
    <source>
        <dbReference type="Pfam" id="PF03946"/>
    </source>
</evidence>
<dbReference type="SUPFAM" id="SSF54747">
    <property type="entry name" value="Ribosomal L11/L12e N-terminal domain"/>
    <property type="match status" value="1"/>
</dbReference>
<dbReference type="InterPro" id="IPR020784">
    <property type="entry name" value="Ribosomal_uL11_N"/>
</dbReference>
<dbReference type="Proteomes" id="UP001488838">
    <property type="component" value="Unassembled WGS sequence"/>
</dbReference>
<dbReference type="GO" id="GO:0070180">
    <property type="term" value="F:large ribosomal subunit rRNA binding"/>
    <property type="evidence" value="ECO:0007669"/>
    <property type="project" value="TreeGrafter"/>
</dbReference>
<sequence length="107" mass="11345">PPIGHREEKVCQVRWEAAAATVTAVPCKLTPPKLDANEIKVVYLRCTGGKVGATPALVPKIGPLGLSPKKVGGDIAKATGNPEQPRSLWKASSHYDIPQLAARFGPR</sequence>
<protein>
    <recommendedName>
        <fullName evidence="4">Large ribosomal subunit protein uL11 N-terminal domain-containing protein</fullName>
    </recommendedName>
</protein>
<comment type="similarity">
    <text evidence="1">Belongs to the universal ribosomal protein uL11 family.</text>
</comment>
<keyword evidence="2" id="KW-0689">Ribosomal protein</keyword>